<dbReference type="InterPro" id="IPR008969">
    <property type="entry name" value="CarboxyPept-like_regulatory"/>
</dbReference>
<dbReference type="Pfam" id="PF00144">
    <property type="entry name" value="Beta-lactamase"/>
    <property type="match status" value="1"/>
</dbReference>
<organism evidence="2 3">
    <name type="scientific">Chitinophaga cymbidii</name>
    <dbReference type="NCBI Taxonomy" id="1096750"/>
    <lineage>
        <taxon>Bacteria</taxon>
        <taxon>Pseudomonadati</taxon>
        <taxon>Bacteroidota</taxon>
        <taxon>Chitinophagia</taxon>
        <taxon>Chitinophagales</taxon>
        <taxon>Chitinophagaceae</taxon>
        <taxon>Chitinophaga</taxon>
    </lineage>
</organism>
<name>A0A512RRR9_9BACT</name>
<dbReference type="InterPro" id="IPR001466">
    <property type="entry name" value="Beta-lactam-related"/>
</dbReference>
<proteinExistence type="predicted"/>
<dbReference type="Gene3D" id="2.60.40.1120">
    <property type="entry name" value="Carboxypeptidase-like, regulatory domain"/>
    <property type="match status" value="1"/>
</dbReference>
<dbReference type="PANTHER" id="PTHR46825">
    <property type="entry name" value="D-ALANYL-D-ALANINE-CARBOXYPEPTIDASE/ENDOPEPTIDASE AMPH"/>
    <property type="match status" value="1"/>
</dbReference>
<keyword evidence="3" id="KW-1185">Reference proteome</keyword>
<dbReference type="Gene3D" id="3.40.710.10">
    <property type="entry name" value="DD-peptidase/beta-lactamase superfamily"/>
    <property type="match status" value="1"/>
</dbReference>
<protein>
    <recommendedName>
        <fullName evidence="1">Beta-lactamase-related domain-containing protein</fullName>
    </recommendedName>
</protein>
<dbReference type="PANTHER" id="PTHR46825:SF9">
    <property type="entry name" value="BETA-LACTAMASE-RELATED DOMAIN-CONTAINING PROTEIN"/>
    <property type="match status" value="1"/>
</dbReference>
<dbReference type="InterPro" id="IPR050491">
    <property type="entry name" value="AmpC-like"/>
</dbReference>
<accession>A0A512RRR9</accession>
<dbReference type="Pfam" id="PF13715">
    <property type="entry name" value="CarbopepD_reg_2"/>
    <property type="match status" value="1"/>
</dbReference>
<evidence type="ECO:0000313" key="2">
    <source>
        <dbReference type="EMBL" id="GEP98393.1"/>
    </source>
</evidence>
<comment type="caution">
    <text evidence="2">The sequence shown here is derived from an EMBL/GenBank/DDBJ whole genome shotgun (WGS) entry which is preliminary data.</text>
</comment>
<dbReference type="InterPro" id="IPR012338">
    <property type="entry name" value="Beta-lactam/transpept-like"/>
</dbReference>
<dbReference type="SUPFAM" id="SSF56601">
    <property type="entry name" value="beta-lactamase/transpeptidase-like"/>
    <property type="match status" value="1"/>
</dbReference>
<dbReference type="AlphaFoldDB" id="A0A512RRR9"/>
<reference evidence="2 3" key="1">
    <citation type="submission" date="2019-07" db="EMBL/GenBank/DDBJ databases">
        <title>Whole genome shotgun sequence of Chitinophaga cymbidii NBRC 109752.</title>
        <authorList>
            <person name="Hosoyama A."/>
            <person name="Uohara A."/>
            <person name="Ohji S."/>
            <person name="Ichikawa N."/>
        </authorList>
    </citation>
    <scope>NUCLEOTIDE SEQUENCE [LARGE SCALE GENOMIC DNA]</scope>
    <source>
        <strain evidence="2 3">NBRC 109752</strain>
    </source>
</reference>
<gene>
    <name evidence="2" type="ORF">CCY01nite_46530</name>
</gene>
<evidence type="ECO:0000313" key="3">
    <source>
        <dbReference type="Proteomes" id="UP000321436"/>
    </source>
</evidence>
<feature type="domain" description="Beta-lactamase-related" evidence="1">
    <location>
        <begin position="429"/>
        <end position="734"/>
    </location>
</feature>
<dbReference type="EMBL" id="BKAU01000006">
    <property type="protein sequence ID" value="GEP98393.1"/>
    <property type="molecule type" value="Genomic_DNA"/>
</dbReference>
<dbReference type="Proteomes" id="UP000321436">
    <property type="component" value="Unassembled WGS sequence"/>
</dbReference>
<dbReference type="OrthoDB" id="9793489at2"/>
<dbReference type="SUPFAM" id="SSF49464">
    <property type="entry name" value="Carboxypeptidase regulatory domain-like"/>
    <property type="match status" value="1"/>
</dbReference>
<evidence type="ECO:0000259" key="1">
    <source>
        <dbReference type="Pfam" id="PF00144"/>
    </source>
</evidence>
<dbReference type="RefSeq" id="WP_146866911.1">
    <property type="nucleotide sequence ID" value="NZ_BKAU01000006.1"/>
</dbReference>
<sequence length="741" mass="82838">MILFSLMLSLSVLAQDEWTVVKGKVTNTMHEPLSGASITIPGTGAGTVTNSAGIFALKIPASRSGDSLHISHLGYHASTVPISPLRFINCTLEASALSLKEVVVQAEDPVHIILAAIRHIPDNYFDLFVSSGFYRTATRKEQAYIQLSEAVFDIYNGKKNQLRLKKMRTVSDERATHGIELASRPKHLFKYDFVRNMSESPVFSKSGLRDHQFVLKGVVDYQGEDAWKIAFDQRDGIRKALYKGTVYISTASHAFLSLEYGFSPKGISHARYGDAATRALMKLLDIDIDLLKDDNRMTYRKARGKWVLSTATNNTVFGFRSRRNHYNFKADARLDYIVTDVDTLETNSFAAGEVLGANKFIEQQDADTAAGFWRDYTILLPDFDVEAAVRKIRAANEGYSIRNKVQAMVRKLPRDPALRVDSMLAWYHRDGQFNGMALVRRNGRVILHKNYGYADIDKQLQADSNTVYRIGSLSKSFTAIIIRQLAAEGKFRLEDTIGAYLPGYAHGGVTISQLLSHRSGIPNYTANSAYVVQMFSKPFTLPELAARFCSDSLEFTPGTGFSYSNSGYLVLAWLAETVTQTSFEKLLQERICQPAGMTFTHIGANGGTVATGYLYGKPEPAYYTGNVAGAGGITSTTGDLRKFDEALHHNLLLPREAFEELLQPRAAYADWEADYGYGWMTDKYMFGASKRHKITYHPGTDLGFYCMFVRQEDADNTIILLNNTGDFPRFEMTDLILEWLN</sequence>